<evidence type="ECO:0000256" key="16">
    <source>
        <dbReference type="ARBA" id="ARBA00041601"/>
    </source>
</evidence>
<dbReference type="PROSITE" id="PS51257">
    <property type="entry name" value="PROKAR_LIPOPROTEIN"/>
    <property type="match status" value="1"/>
</dbReference>
<dbReference type="PANTHER" id="PTHR42715:SF12">
    <property type="entry name" value="BETA-GLUCOSIDASE G-RELATED"/>
    <property type="match status" value="1"/>
</dbReference>
<dbReference type="GO" id="GO:0005576">
    <property type="term" value="C:extracellular region"/>
    <property type="evidence" value="ECO:0007669"/>
    <property type="project" value="UniProtKB-SubCell"/>
</dbReference>
<dbReference type="Pfam" id="PF14310">
    <property type="entry name" value="Fn3-like"/>
    <property type="match status" value="1"/>
</dbReference>
<evidence type="ECO:0000256" key="4">
    <source>
        <dbReference type="ARBA" id="ARBA00005336"/>
    </source>
</evidence>
<evidence type="ECO:0000256" key="10">
    <source>
        <dbReference type="ARBA" id="ARBA00023277"/>
    </source>
</evidence>
<dbReference type="EMBL" id="LFJN01000008">
    <property type="protein sequence ID" value="KPI42161.1"/>
    <property type="molecule type" value="Genomic_DNA"/>
</dbReference>
<dbReference type="GeneID" id="28737518"/>
<evidence type="ECO:0000256" key="5">
    <source>
        <dbReference type="ARBA" id="ARBA00012744"/>
    </source>
</evidence>
<keyword evidence="6" id="KW-0964">Secreted</keyword>
<keyword evidence="21" id="KW-1185">Reference proteome</keyword>
<keyword evidence="11" id="KW-0326">Glycosidase</keyword>
<dbReference type="Pfam" id="PF00933">
    <property type="entry name" value="Glyco_hydro_3"/>
    <property type="match status" value="1"/>
</dbReference>
<dbReference type="Proteomes" id="UP000038010">
    <property type="component" value="Unassembled WGS sequence"/>
</dbReference>
<keyword evidence="10" id="KW-0119">Carbohydrate metabolism</keyword>
<proteinExistence type="inferred from homology"/>
<comment type="pathway">
    <text evidence="3">Glycan metabolism; cellulose degradation.</text>
</comment>
<organism evidence="20 21">
    <name type="scientific">Cyphellophora attinorum</name>
    <dbReference type="NCBI Taxonomy" id="1664694"/>
    <lineage>
        <taxon>Eukaryota</taxon>
        <taxon>Fungi</taxon>
        <taxon>Dikarya</taxon>
        <taxon>Ascomycota</taxon>
        <taxon>Pezizomycotina</taxon>
        <taxon>Eurotiomycetes</taxon>
        <taxon>Chaetothyriomycetidae</taxon>
        <taxon>Chaetothyriales</taxon>
        <taxon>Cyphellophoraceae</taxon>
        <taxon>Cyphellophora</taxon>
    </lineage>
</organism>
<dbReference type="PANTHER" id="PTHR42715">
    <property type="entry name" value="BETA-GLUCOSIDASE"/>
    <property type="match status" value="1"/>
</dbReference>
<keyword evidence="9" id="KW-0325">Glycoprotein</keyword>
<evidence type="ECO:0000256" key="15">
    <source>
        <dbReference type="ARBA" id="ARBA00041276"/>
    </source>
</evidence>
<keyword evidence="7 18" id="KW-0732">Signal</keyword>
<evidence type="ECO:0000256" key="6">
    <source>
        <dbReference type="ARBA" id="ARBA00022525"/>
    </source>
</evidence>
<dbReference type="GO" id="GO:0009251">
    <property type="term" value="P:glucan catabolic process"/>
    <property type="evidence" value="ECO:0007669"/>
    <property type="project" value="TreeGrafter"/>
</dbReference>
<dbReference type="InterPro" id="IPR036881">
    <property type="entry name" value="Glyco_hydro_3_C_sf"/>
</dbReference>
<evidence type="ECO:0000256" key="13">
    <source>
        <dbReference type="ARBA" id="ARBA00024983"/>
    </source>
</evidence>
<evidence type="ECO:0000256" key="7">
    <source>
        <dbReference type="ARBA" id="ARBA00022729"/>
    </source>
</evidence>
<evidence type="ECO:0000259" key="19">
    <source>
        <dbReference type="SMART" id="SM01217"/>
    </source>
</evidence>
<dbReference type="OrthoDB" id="416222at2759"/>
<evidence type="ECO:0000256" key="12">
    <source>
        <dbReference type="ARBA" id="ARBA00023326"/>
    </source>
</evidence>
<feature type="signal peptide" evidence="18">
    <location>
        <begin position="1"/>
        <end position="20"/>
    </location>
</feature>
<dbReference type="Gene3D" id="3.20.20.300">
    <property type="entry name" value="Glycoside hydrolase, family 3, N-terminal domain"/>
    <property type="match status" value="1"/>
</dbReference>
<sequence length="806" mass="85895">MIRFLWQVAATASLFACSHAQSETSSSYYTSPTIYPSPNTTGIGWDGALEKAQSFLGQLNLTEKVYIVTGVRGPCVGNIAPIPRLNFTGLCLQDGPAAIRVADYASVFPAGITTAATWDKTLFYQRAAAMGQEFKDKGAHVILAPVAGPLGRVALGGRNWEGFSPDPYLTGSAFALSVEGMQSVGAQACGKHYIGNEQETQRNPTVNGEGETILAISSNIDDRTMHELYLWPFADAVKSGMASVMCSYNRINQTYGCENSKLLNGVLKEELGFQGYVMSDWGATHSGLPAINGGLDMDMPGSSFGSQTLSFFGGNITAAVQNGSLPESRLDDMVLRIMTPYYFLGQDSYPSVDGSSADLNGYNPATSNYSFTLGTDKSRDVRGGHAQLIHDIAAQGTVLLKNENATLPLKSPKRIGVFGNDAADLVTGLYNTNNLNYAGAPGYDIGTLAVGGGSGAGRFTTLISPLEAIKRRAYAEGAIVEYVLDNKVAIQSGGRGGGLGPPTGKISPKPDVCLVFLKTYVTEGYDRLNYEADWNSTQLVANITSFCNNTVVITHSGGINTMPWAENENVTAILAAHLPGEQSGNSIVSVLWGDVNPSGHLPYTIALNESDYNTKIVNQTNTNDTDPNAWQDNFSEGLFIDYRHFDQAGIEPLYEFGFGLSYTTFNISDLSISATTNASLTQLPGDTAIQPGGNPELYAVLATVSVTVSNTGEVAGAAVPQLYVSFPSGSVPEGTPVRVLRGFEKRQLAPGASEAVQFMLTRRDLSYWDVVSQQWSLPSNGSATVQAGWSSRDLPLEGELALTIEG</sequence>
<gene>
    <name evidence="20" type="ORF">AB675_5428</name>
</gene>
<feature type="chain" id="PRO_5005856827" description="Probable beta-glucosidase G" evidence="18">
    <location>
        <begin position="21"/>
        <end position="806"/>
    </location>
</feature>
<evidence type="ECO:0000256" key="2">
    <source>
        <dbReference type="ARBA" id="ARBA00004613"/>
    </source>
</evidence>
<reference evidence="20 21" key="1">
    <citation type="submission" date="2015-06" db="EMBL/GenBank/DDBJ databases">
        <title>Draft genome of the ant-associated black yeast Phialophora attae CBS 131958.</title>
        <authorList>
            <person name="Moreno L.F."/>
            <person name="Stielow B.J."/>
            <person name="de Hoog S."/>
            <person name="Vicente V.A."/>
            <person name="Weiss V.A."/>
            <person name="de Vries M."/>
            <person name="Cruz L.M."/>
            <person name="Souza E.M."/>
        </authorList>
    </citation>
    <scope>NUCLEOTIDE SEQUENCE [LARGE SCALE GENOMIC DNA]</scope>
    <source>
        <strain evidence="20 21">CBS 131958</strain>
    </source>
</reference>
<evidence type="ECO:0000313" key="21">
    <source>
        <dbReference type="Proteomes" id="UP000038010"/>
    </source>
</evidence>
<keyword evidence="12" id="KW-0624">Polysaccharide degradation</keyword>
<evidence type="ECO:0000256" key="14">
    <source>
        <dbReference type="ARBA" id="ARBA00039579"/>
    </source>
</evidence>
<dbReference type="Gene3D" id="2.60.40.10">
    <property type="entry name" value="Immunoglobulins"/>
    <property type="match status" value="1"/>
</dbReference>
<dbReference type="GO" id="GO:0008422">
    <property type="term" value="F:beta-glucosidase activity"/>
    <property type="evidence" value="ECO:0007669"/>
    <property type="project" value="UniProtKB-EC"/>
</dbReference>
<dbReference type="InterPro" id="IPR050288">
    <property type="entry name" value="Cellulose_deg_GH3"/>
</dbReference>
<comment type="catalytic activity">
    <reaction evidence="1">
        <text>Hydrolysis of terminal, non-reducing beta-D-glucosyl residues with release of beta-D-glucose.</text>
        <dbReference type="EC" id="3.2.1.21"/>
    </reaction>
</comment>
<accession>A0A0N0NNZ6</accession>
<dbReference type="Gene3D" id="3.40.50.1700">
    <property type="entry name" value="Glycoside hydrolase family 3 C-terminal domain"/>
    <property type="match status" value="1"/>
</dbReference>
<feature type="domain" description="Fibronectin type III-like" evidence="19">
    <location>
        <begin position="718"/>
        <end position="791"/>
    </location>
</feature>
<comment type="similarity">
    <text evidence="4">Belongs to the glycosyl hydrolase 3 family.</text>
</comment>
<dbReference type="FunFam" id="3.20.20.300:FF:000002">
    <property type="entry name" value="Probable beta-glucosidase"/>
    <property type="match status" value="1"/>
</dbReference>
<dbReference type="AlphaFoldDB" id="A0A0N0NNZ6"/>
<evidence type="ECO:0000256" key="18">
    <source>
        <dbReference type="SAM" id="SignalP"/>
    </source>
</evidence>
<evidence type="ECO:0000256" key="3">
    <source>
        <dbReference type="ARBA" id="ARBA00004987"/>
    </source>
</evidence>
<protein>
    <recommendedName>
        <fullName evidence="14">Probable beta-glucosidase G</fullName>
        <ecNumber evidence="5">3.2.1.21</ecNumber>
    </recommendedName>
    <alternativeName>
        <fullName evidence="15">Beta-D-glucoside glucohydrolase G</fullName>
    </alternativeName>
    <alternativeName>
        <fullName evidence="16">Cellobiase G</fullName>
    </alternativeName>
    <alternativeName>
        <fullName evidence="17">Gentiobiase G</fullName>
    </alternativeName>
</protein>
<dbReference type="InterPro" id="IPR013783">
    <property type="entry name" value="Ig-like_fold"/>
</dbReference>
<comment type="subcellular location">
    <subcellularLocation>
        <location evidence="2">Secreted</location>
    </subcellularLocation>
</comment>
<comment type="function">
    <text evidence="13">Beta-glucosidases are one of a number of cellulolytic enzymes involved in the degradation of cellulosic biomass. Catalyzes the last step releasing glucose from the inhibitory cellobiose.</text>
</comment>
<dbReference type="InterPro" id="IPR001764">
    <property type="entry name" value="Glyco_hydro_3_N"/>
</dbReference>
<evidence type="ECO:0000256" key="11">
    <source>
        <dbReference type="ARBA" id="ARBA00023295"/>
    </source>
</evidence>
<evidence type="ECO:0000256" key="9">
    <source>
        <dbReference type="ARBA" id="ARBA00023180"/>
    </source>
</evidence>
<dbReference type="SUPFAM" id="SSF52279">
    <property type="entry name" value="Beta-D-glucan exohydrolase, C-terminal domain"/>
    <property type="match status" value="1"/>
</dbReference>
<dbReference type="Pfam" id="PF01915">
    <property type="entry name" value="Glyco_hydro_3_C"/>
    <property type="match status" value="1"/>
</dbReference>
<dbReference type="PRINTS" id="PR00133">
    <property type="entry name" value="GLHYDRLASE3"/>
</dbReference>
<dbReference type="RefSeq" id="XP_018002124.1">
    <property type="nucleotide sequence ID" value="XM_018145638.1"/>
</dbReference>
<keyword evidence="8" id="KW-0378">Hydrolase</keyword>
<dbReference type="EC" id="3.2.1.21" evidence="5"/>
<evidence type="ECO:0000256" key="17">
    <source>
        <dbReference type="ARBA" id="ARBA00041808"/>
    </source>
</evidence>
<comment type="caution">
    <text evidence="20">The sequence shown here is derived from an EMBL/GenBank/DDBJ whole genome shotgun (WGS) entry which is preliminary data.</text>
</comment>
<evidence type="ECO:0000313" key="20">
    <source>
        <dbReference type="EMBL" id="KPI42161.1"/>
    </source>
</evidence>
<dbReference type="InterPro" id="IPR026891">
    <property type="entry name" value="Fn3-like"/>
</dbReference>
<evidence type="ECO:0000256" key="8">
    <source>
        <dbReference type="ARBA" id="ARBA00022801"/>
    </source>
</evidence>
<dbReference type="SUPFAM" id="SSF51445">
    <property type="entry name" value="(Trans)glycosidases"/>
    <property type="match status" value="1"/>
</dbReference>
<dbReference type="InterPro" id="IPR036962">
    <property type="entry name" value="Glyco_hydro_3_N_sf"/>
</dbReference>
<evidence type="ECO:0000256" key="1">
    <source>
        <dbReference type="ARBA" id="ARBA00000448"/>
    </source>
</evidence>
<dbReference type="STRING" id="1664694.A0A0N0NNZ6"/>
<name>A0A0N0NNZ6_9EURO</name>
<dbReference type="InterPro" id="IPR002772">
    <property type="entry name" value="Glyco_hydro_3_C"/>
</dbReference>
<dbReference type="VEuPathDB" id="FungiDB:AB675_5428"/>
<dbReference type="SMART" id="SM01217">
    <property type="entry name" value="Fn3_like"/>
    <property type="match status" value="1"/>
</dbReference>
<dbReference type="InterPro" id="IPR017853">
    <property type="entry name" value="GH"/>
</dbReference>